<keyword evidence="2" id="KW-0349">Heme</keyword>
<dbReference type="AlphaFoldDB" id="A0A3B0Z3S0"/>
<evidence type="ECO:0000256" key="3">
    <source>
        <dbReference type="ARBA" id="ARBA00022723"/>
    </source>
</evidence>
<proteinExistence type="predicted"/>
<dbReference type="GO" id="GO:0020037">
    <property type="term" value="F:heme binding"/>
    <property type="evidence" value="ECO:0007669"/>
    <property type="project" value="InterPro"/>
</dbReference>
<dbReference type="EMBL" id="UOFN01000047">
    <property type="protein sequence ID" value="VAW75366.1"/>
    <property type="molecule type" value="Genomic_DNA"/>
</dbReference>
<dbReference type="InterPro" id="IPR002323">
    <property type="entry name" value="Cyt_CIE"/>
</dbReference>
<evidence type="ECO:0000256" key="6">
    <source>
        <dbReference type="SAM" id="Phobius"/>
    </source>
</evidence>
<dbReference type="InterPro" id="IPR036909">
    <property type="entry name" value="Cyt_c-like_dom_sf"/>
</dbReference>
<keyword evidence="5" id="KW-0408">Iron</keyword>
<feature type="transmembrane region" description="Helical" evidence="6">
    <location>
        <begin position="12"/>
        <end position="30"/>
    </location>
</feature>
<evidence type="ECO:0000256" key="4">
    <source>
        <dbReference type="ARBA" id="ARBA00022982"/>
    </source>
</evidence>
<dbReference type="SUPFAM" id="SSF46626">
    <property type="entry name" value="Cytochrome c"/>
    <property type="match status" value="1"/>
</dbReference>
<dbReference type="Pfam" id="PF13442">
    <property type="entry name" value="Cytochrome_CBB3"/>
    <property type="match status" value="1"/>
</dbReference>
<keyword evidence="6" id="KW-0472">Membrane</keyword>
<keyword evidence="4" id="KW-0249">Electron transport</keyword>
<dbReference type="PRINTS" id="PR00607">
    <property type="entry name" value="CYTCHROMECIE"/>
</dbReference>
<dbReference type="InterPro" id="IPR009056">
    <property type="entry name" value="Cyt_c-like_dom"/>
</dbReference>
<reference evidence="8" key="1">
    <citation type="submission" date="2018-06" db="EMBL/GenBank/DDBJ databases">
        <authorList>
            <person name="Zhirakovskaya E."/>
        </authorList>
    </citation>
    <scope>NUCLEOTIDE SEQUENCE</scope>
</reference>
<keyword evidence="1" id="KW-0813">Transport</keyword>
<sequence>MSEHDTALAKSFTVVLSVLVVIAISFYFIADMVTSKPEGEAPNERMQAKILENIKPVGEVNVGAVPATAAAPEAAGPRSGVDVYNASCMGCHSTGVAGAPKLGDKAAWSARAEKGIDGLLSTAISGVNAMPPKGTCAACSDDELKAAIEHMLKESGL</sequence>
<evidence type="ECO:0000256" key="5">
    <source>
        <dbReference type="ARBA" id="ARBA00023004"/>
    </source>
</evidence>
<evidence type="ECO:0000256" key="1">
    <source>
        <dbReference type="ARBA" id="ARBA00022448"/>
    </source>
</evidence>
<keyword evidence="6" id="KW-0812">Transmembrane</keyword>
<dbReference type="GO" id="GO:0009055">
    <property type="term" value="F:electron transfer activity"/>
    <property type="evidence" value="ECO:0007669"/>
    <property type="project" value="InterPro"/>
</dbReference>
<evidence type="ECO:0000259" key="7">
    <source>
        <dbReference type="PROSITE" id="PS51007"/>
    </source>
</evidence>
<accession>A0A3B0Z3S0</accession>
<evidence type="ECO:0000313" key="8">
    <source>
        <dbReference type="EMBL" id="VAW75366.1"/>
    </source>
</evidence>
<feature type="domain" description="Cytochrome c" evidence="7">
    <location>
        <begin position="75"/>
        <end position="155"/>
    </location>
</feature>
<dbReference type="PANTHER" id="PTHR40942">
    <property type="match status" value="1"/>
</dbReference>
<organism evidence="8">
    <name type="scientific">hydrothermal vent metagenome</name>
    <dbReference type="NCBI Taxonomy" id="652676"/>
    <lineage>
        <taxon>unclassified sequences</taxon>
        <taxon>metagenomes</taxon>
        <taxon>ecological metagenomes</taxon>
    </lineage>
</organism>
<keyword evidence="6" id="KW-1133">Transmembrane helix</keyword>
<evidence type="ECO:0000256" key="2">
    <source>
        <dbReference type="ARBA" id="ARBA00022617"/>
    </source>
</evidence>
<dbReference type="GO" id="GO:0005506">
    <property type="term" value="F:iron ion binding"/>
    <property type="evidence" value="ECO:0007669"/>
    <property type="project" value="InterPro"/>
</dbReference>
<name>A0A3B0Z3S0_9ZZZZ</name>
<dbReference type="PANTHER" id="PTHR40942:SF4">
    <property type="entry name" value="CYTOCHROME C5"/>
    <property type="match status" value="1"/>
</dbReference>
<gene>
    <name evidence="8" type="ORF">MNBD_GAMMA15-492</name>
</gene>
<dbReference type="PROSITE" id="PS51007">
    <property type="entry name" value="CYTC"/>
    <property type="match status" value="1"/>
</dbReference>
<protein>
    <submittedName>
        <fullName evidence="8">Cytochrome c, class I</fullName>
    </submittedName>
</protein>
<keyword evidence="3" id="KW-0479">Metal-binding</keyword>
<dbReference type="Gene3D" id="1.10.760.10">
    <property type="entry name" value="Cytochrome c-like domain"/>
    <property type="match status" value="1"/>
</dbReference>